<feature type="compositionally biased region" description="Gly residues" evidence="1">
    <location>
        <begin position="324"/>
        <end position="345"/>
    </location>
</feature>
<protein>
    <submittedName>
        <fullName evidence="3">App1 family protein</fullName>
    </submittedName>
</protein>
<dbReference type="Proteomes" id="UP001611580">
    <property type="component" value="Unassembled WGS sequence"/>
</dbReference>
<name>A0ABW7XI17_9MICO</name>
<evidence type="ECO:0000313" key="3">
    <source>
        <dbReference type="EMBL" id="MFI2487166.1"/>
    </source>
</evidence>
<evidence type="ECO:0000256" key="1">
    <source>
        <dbReference type="SAM" id="MobiDB-lite"/>
    </source>
</evidence>
<keyword evidence="4" id="KW-1185">Reference proteome</keyword>
<sequence length="405" mass="43460">MATPTPHPSQRPHLAAVVEDHLYAAAGWVLARAGWQPRLEPYAGYGTPDKVRVLARVVLSPRRPGTPNRDAVRAGRRGFRHFLTVPAPHRRVRIDVGGSTSEVASDRAGYVDVELPAGAPLSDGWHTALLTCLDVPEPTEAEAPIRVLDERTRFGVVSDIDDTTMVTAVPRPLLAAWNTFVRHSSARRAVPGMPELYRSLQRAHPDAAFFYLSTGAWNTAGTLRAFLSRHAYPPGPLLLTDWGPTLTGWFRSGQAHKRASLELLMTWFPHVRWVLIGDDGQHDVVIYQETARRRPDRVRVVAIRQLTGGQQVLAGNAPHVGNGSHAGSGALAGSGSRGGEAGSGIGESPVPTVAGRDGDELARRLAVVPGVLADPERDPDPGPDPASGRDQAGPAGQTWFAPPST</sequence>
<feature type="region of interest" description="Disordered" evidence="1">
    <location>
        <begin position="313"/>
        <end position="405"/>
    </location>
</feature>
<dbReference type="PANTHER" id="PTHR28208:SF3">
    <property type="entry name" value="PHOSPHATIDATE PHOSPHATASE APP1"/>
    <property type="match status" value="1"/>
</dbReference>
<dbReference type="PANTHER" id="PTHR28208">
    <property type="entry name" value="PHOSPHATIDATE PHOSPHATASE APP1"/>
    <property type="match status" value="1"/>
</dbReference>
<evidence type="ECO:0000313" key="4">
    <source>
        <dbReference type="Proteomes" id="UP001611580"/>
    </source>
</evidence>
<accession>A0ABW7XI17</accession>
<dbReference type="EMBL" id="JBIRYI010000005">
    <property type="protein sequence ID" value="MFI2487166.1"/>
    <property type="molecule type" value="Genomic_DNA"/>
</dbReference>
<proteinExistence type="predicted"/>
<feature type="domain" description="Phosphatidate phosphatase APP1 catalytic" evidence="2">
    <location>
        <begin position="154"/>
        <end position="305"/>
    </location>
</feature>
<evidence type="ECO:0000259" key="2">
    <source>
        <dbReference type="Pfam" id="PF09949"/>
    </source>
</evidence>
<dbReference type="RefSeq" id="WP_397403669.1">
    <property type="nucleotide sequence ID" value="NZ_JBIRYI010000005.1"/>
</dbReference>
<comment type="caution">
    <text evidence="3">The sequence shown here is derived from an EMBL/GenBank/DDBJ whole genome shotgun (WGS) entry which is preliminary data.</text>
</comment>
<dbReference type="InterPro" id="IPR019236">
    <property type="entry name" value="APP1_cat"/>
</dbReference>
<gene>
    <name evidence="3" type="ORF">ACH47X_09665</name>
</gene>
<organism evidence="3 4">
    <name type="scientific">Promicromonospora kroppenstedtii</name>
    <dbReference type="NCBI Taxonomy" id="440482"/>
    <lineage>
        <taxon>Bacteria</taxon>
        <taxon>Bacillati</taxon>
        <taxon>Actinomycetota</taxon>
        <taxon>Actinomycetes</taxon>
        <taxon>Micrococcales</taxon>
        <taxon>Promicromonosporaceae</taxon>
        <taxon>Promicromonospora</taxon>
    </lineage>
</organism>
<dbReference type="Pfam" id="PF09949">
    <property type="entry name" value="APP1_cat"/>
    <property type="match status" value="1"/>
</dbReference>
<dbReference type="InterPro" id="IPR052935">
    <property type="entry name" value="Mg2+_PAP"/>
</dbReference>
<reference evidence="3 4" key="1">
    <citation type="submission" date="2024-10" db="EMBL/GenBank/DDBJ databases">
        <title>The Natural Products Discovery Center: Release of the First 8490 Sequenced Strains for Exploring Actinobacteria Biosynthetic Diversity.</title>
        <authorList>
            <person name="Kalkreuter E."/>
            <person name="Kautsar S.A."/>
            <person name="Yang D."/>
            <person name="Bader C.D."/>
            <person name="Teijaro C.N."/>
            <person name="Fluegel L."/>
            <person name="Davis C.M."/>
            <person name="Simpson J.R."/>
            <person name="Lauterbach L."/>
            <person name="Steele A.D."/>
            <person name="Gui C."/>
            <person name="Meng S."/>
            <person name="Li G."/>
            <person name="Viehrig K."/>
            <person name="Ye F."/>
            <person name="Su P."/>
            <person name="Kiefer A.F."/>
            <person name="Nichols A."/>
            <person name="Cepeda A.J."/>
            <person name="Yan W."/>
            <person name="Fan B."/>
            <person name="Jiang Y."/>
            <person name="Adhikari A."/>
            <person name="Zheng C.-J."/>
            <person name="Schuster L."/>
            <person name="Cowan T.M."/>
            <person name="Smanski M.J."/>
            <person name="Chevrette M.G."/>
            <person name="De Carvalho L.P.S."/>
            <person name="Shen B."/>
        </authorList>
    </citation>
    <scope>NUCLEOTIDE SEQUENCE [LARGE SCALE GENOMIC DNA]</scope>
    <source>
        <strain evidence="3 4">NPDC019481</strain>
    </source>
</reference>